<evidence type="ECO:0000256" key="1">
    <source>
        <dbReference type="ARBA" id="ARBA00001936"/>
    </source>
</evidence>
<dbReference type="FunFam" id="3.60.10.10:FF:000024">
    <property type="entry name" value="Tyrosyl-DNA phosphodiesterase 2"/>
    <property type="match status" value="1"/>
</dbReference>
<feature type="domain" description="Endonuclease/exonuclease/phosphatase" evidence="14">
    <location>
        <begin position="139"/>
        <end position="379"/>
    </location>
</feature>
<keyword evidence="10" id="KW-0234">DNA repair</keyword>
<sequence>MFDKYMDQPRVSECKARCLKFAEITDTDTVLAMFYLQDADWDLHRSLLAFIPERRTKPFFPLDPKSKVAGKCTSEGNIDTDKTEDSCSSAEDPGDEQLVYTRNAASCDVNDQTKIKEICVRMKNIQIPVDREPYRIRIMSWNIDGLNIEDIKVRVLGVIDTINREEPHVVLLQEVVIPAQKIIEEKCPLYELVPAADEGYYTAVLLRWDVTTLENFRVLPFYTSRMSRNLLHVKCTVKGIKFDILTSHLESMRESSEERKKQLRFAFDHVKLVDIDRTVIFGGDLNLRNYELSQIGGLPEDVDDIWEVTGAQPETEFTWDVQHNDNLEWSKHSFGNKPRLRFDRIYIRHCKPKATVKPVHFELVGQERMRSCRKFPSDHWGLLSHFNILSRMV</sequence>
<keyword evidence="6" id="KW-0479">Metal-binding</keyword>
<name>A0ABD3Y2F6_SINWO</name>
<evidence type="ECO:0000313" key="16">
    <source>
        <dbReference type="Proteomes" id="UP001634394"/>
    </source>
</evidence>
<dbReference type="GO" id="GO:0006281">
    <property type="term" value="P:DNA repair"/>
    <property type="evidence" value="ECO:0007669"/>
    <property type="project" value="UniProtKB-KW"/>
</dbReference>
<evidence type="ECO:0000256" key="5">
    <source>
        <dbReference type="ARBA" id="ARBA00022722"/>
    </source>
</evidence>
<comment type="subcellular location">
    <subcellularLocation>
        <location evidence="3">Nucleus</location>
        <location evidence="3">PML body</location>
    </subcellularLocation>
</comment>
<evidence type="ECO:0000256" key="3">
    <source>
        <dbReference type="ARBA" id="ARBA00004322"/>
    </source>
</evidence>
<evidence type="ECO:0000256" key="4">
    <source>
        <dbReference type="ARBA" id="ARBA00017870"/>
    </source>
</evidence>
<dbReference type="CDD" id="cd09080">
    <property type="entry name" value="TDP2"/>
    <property type="match status" value="1"/>
</dbReference>
<comment type="cofactor">
    <cofactor evidence="2">
        <name>Mg(2+)</name>
        <dbReference type="ChEBI" id="CHEBI:18420"/>
    </cofactor>
</comment>
<organism evidence="15 16">
    <name type="scientific">Sinanodonta woodiana</name>
    <name type="common">Chinese pond mussel</name>
    <name type="synonym">Anodonta woodiana</name>
    <dbReference type="NCBI Taxonomy" id="1069815"/>
    <lineage>
        <taxon>Eukaryota</taxon>
        <taxon>Metazoa</taxon>
        <taxon>Spiralia</taxon>
        <taxon>Lophotrochozoa</taxon>
        <taxon>Mollusca</taxon>
        <taxon>Bivalvia</taxon>
        <taxon>Autobranchia</taxon>
        <taxon>Heteroconchia</taxon>
        <taxon>Palaeoheterodonta</taxon>
        <taxon>Unionida</taxon>
        <taxon>Unionoidea</taxon>
        <taxon>Unionidae</taxon>
        <taxon>Unioninae</taxon>
        <taxon>Sinanodonta</taxon>
    </lineage>
</organism>
<dbReference type="Proteomes" id="UP001634394">
    <property type="component" value="Unassembled WGS sequence"/>
</dbReference>
<dbReference type="AlphaFoldDB" id="A0ABD3Y2F6"/>
<keyword evidence="9" id="KW-0460">Magnesium</keyword>
<evidence type="ECO:0000256" key="8">
    <source>
        <dbReference type="ARBA" id="ARBA00022801"/>
    </source>
</evidence>
<dbReference type="Gene3D" id="1.10.8.10">
    <property type="entry name" value="DNA helicase RuvA subunit, C-terminal domain"/>
    <property type="match status" value="1"/>
</dbReference>
<evidence type="ECO:0000256" key="7">
    <source>
        <dbReference type="ARBA" id="ARBA00022763"/>
    </source>
</evidence>
<dbReference type="GO" id="GO:0046872">
    <property type="term" value="F:metal ion binding"/>
    <property type="evidence" value="ECO:0007669"/>
    <property type="project" value="UniProtKB-KW"/>
</dbReference>
<accession>A0ABD3Y2F6</accession>
<evidence type="ECO:0000256" key="13">
    <source>
        <dbReference type="SAM" id="MobiDB-lite"/>
    </source>
</evidence>
<evidence type="ECO:0000256" key="11">
    <source>
        <dbReference type="ARBA" id="ARBA00023242"/>
    </source>
</evidence>
<keyword evidence="8" id="KW-0378">Hydrolase</keyword>
<dbReference type="EMBL" id="JBJQND010000001">
    <property type="protein sequence ID" value="KAL3891598.1"/>
    <property type="molecule type" value="Genomic_DNA"/>
</dbReference>
<dbReference type="Pfam" id="PF14555">
    <property type="entry name" value="UBA_4"/>
    <property type="match status" value="1"/>
</dbReference>
<dbReference type="InterPro" id="IPR051547">
    <property type="entry name" value="TDP2-like"/>
</dbReference>
<keyword evidence="5" id="KW-0540">Nuclease</keyword>
<keyword evidence="16" id="KW-1185">Reference proteome</keyword>
<dbReference type="GO" id="GO:0016605">
    <property type="term" value="C:PML body"/>
    <property type="evidence" value="ECO:0007669"/>
    <property type="project" value="UniProtKB-SubCell"/>
</dbReference>
<dbReference type="InterPro" id="IPR036691">
    <property type="entry name" value="Endo/exonu/phosph_ase_sf"/>
</dbReference>
<keyword evidence="7" id="KW-0227">DNA damage</keyword>
<dbReference type="GO" id="GO:0004518">
    <property type="term" value="F:nuclease activity"/>
    <property type="evidence" value="ECO:0007669"/>
    <property type="project" value="UniProtKB-KW"/>
</dbReference>
<keyword evidence="11" id="KW-0539">Nucleus</keyword>
<evidence type="ECO:0000256" key="2">
    <source>
        <dbReference type="ARBA" id="ARBA00001946"/>
    </source>
</evidence>
<feature type="region of interest" description="Disordered" evidence="13">
    <location>
        <begin position="71"/>
        <end position="94"/>
    </location>
</feature>
<proteinExistence type="predicted"/>
<evidence type="ECO:0000256" key="6">
    <source>
        <dbReference type="ARBA" id="ARBA00022723"/>
    </source>
</evidence>
<dbReference type="GO" id="GO:0003677">
    <property type="term" value="F:DNA binding"/>
    <property type="evidence" value="ECO:0007669"/>
    <property type="project" value="UniProtKB-ARBA"/>
</dbReference>
<evidence type="ECO:0000256" key="12">
    <source>
        <dbReference type="ARBA" id="ARBA00031304"/>
    </source>
</evidence>
<comment type="caution">
    <text evidence="15">The sequence shown here is derived from an EMBL/GenBank/DDBJ whole genome shotgun (WGS) entry which is preliminary data.</text>
</comment>
<evidence type="ECO:0000259" key="14">
    <source>
        <dbReference type="Pfam" id="PF03372"/>
    </source>
</evidence>
<evidence type="ECO:0000313" key="15">
    <source>
        <dbReference type="EMBL" id="KAL3891598.1"/>
    </source>
</evidence>
<comment type="cofactor">
    <cofactor evidence="1">
        <name>Mn(2+)</name>
        <dbReference type="ChEBI" id="CHEBI:29035"/>
    </cofactor>
</comment>
<dbReference type="PANTHER" id="PTHR15822:SF4">
    <property type="entry name" value="TYROSYL-DNA PHOSPHODIESTERASE 2"/>
    <property type="match status" value="1"/>
</dbReference>
<reference evidence="15 16" key="1">
    <citation type="submission" date="2024-11" db="EMBL/GenBank/DDBJ databases">
        <title>Chromosome-level genome assembly of the freshwater bivalve Anodonta woodiana.</title>
        <authorList>
            <person name="Chen X."/>
        </authorList>
    </citation>
    <scope>NUCLEOTIDE SEQUENCE [LARGE SCALE GENOMIC DNA]</scope>
    <source>
        <strain evidence="15">MN2024</strain>
        <tissue evidence="15">Gills</tissue>
    </source>
</reference>
<gene>
    <name evidence="15" type="ORF">ACJMK2_003854</name>
</gene>
<dbReference type="SUPFAM" id="SSF56219">
    <property type="entry name" value="DNase I-like"/>
    <property type="match status" value="1"/>
</dbReference>
<evidence type="ECO:0000256" key="9">
    <source>
        <dbReference type="ARBA" id="ARBA00022842"/>
    </source>
</evidence>
<dbReference type="GO" id="GO:0070259">
    <property type="term" value="F:tyrosyl-DNA phosphodiesterase activity"/>
    <property type="evidence" value="ECO:0007669"/>
    <property type="project" value="UniProtKB-ARBA"/>
</dbReference>
<dbReference type="InterPro" id="IPR005135">
    <property type="entry name" value="Endo/exonuclease/phosphatase"/>
</dbReference>
<dbReference type="Pfam" id="PF03372">
    <property type="entry name" value="Exo_endo_phos"/>
    <property type="match status" value="1"/>
</dbReference>
<dbReference type="Gene3D" id="3.60.10.10">
    <property type="entry name" value="Endonuclease/exonuclease/phosphatase"/>
    <property type="match status" value="1"/>
</dbReference>
<protein>
    <recommendedName>
        <fullName evidence="4">Tyrosyl-DNA phosphodiesterase 2</fullName>
    </recommendedName>
    <alternativeName>
        <fullName evidence="12">5'-tyrosyl-DNA phosphodiesterase</fullName>
    </alternativeName>
</protein>
<dbReference type="PANTHER" id="PTHR15822">
    <property type="entry name" value="TRAF AND TNF RECEPTOR-ASSOCIATED PROTEIN"/>
    <property type="match status" value="1"/>
</dbReference>
<evidence type="ECO:0000256" key="10">
    <source>
        <dbReference type="ARBA" id="ARBA00023204"/>
    </source>
</evidence>